<reference evidence="1" key="2">
    <citation type="submission" date="2021-09" db="EMBL/GenBank/DDBJ databases">
        <authorList>
            <person name="Gilroy R."/>
        </authorList>
    </citation>
    <scope>NUCLEOTIDE SEQUENCE</scope>
    <source>
        <strain evidence="1">CHK154-13316</strain>
    </source>
</reference>
<gene>
    <name evidence="1" type="ORF">K8V07_00460</name>
</gene>
<reference evidence="1" key="1">
    <citation type="journal article" date="2021" name="PeerJ">
        <title>Extensive microbial diversity within the chicken gut microbiome revealed by metagenomics and culture.</title>
        <authorList>
            <person name="Gilroy R."/>
            <person name="Ravi A."/>
            <person name="Getino M."/>
            <person name="Pursley I."/>
            <person name="Horton D.L."/>
            <person name="Alikhan N.F."/>
            <person name="Baker D."/>
            <person name="Gharbi K."/>
            <person name="Hall N."/>
            <person name="Watson M."/>
            <person name="Adriaenssens E.M."/>
            <person name="Foster-Nyarko E."/>
            <person name="Jarju S."/>
            <person name="Secka A."/>
            <person name="Antonio M."/>
            <person name="Oren A."/>
            <person name="Chaudhuri R.R."/>
            <person name="La Ragione R."/>
            <person name="Hildebrand F."/>
            <person name="Pallen M.J."/>
        </authorList>
    </citation>
    <scope>NUCLEOTIDE SEQUENCE</scope>
    <source>
        <strain evidence="1">CHK154-13316</strain>
    </source>
</reference>
<protein>
    <submittedName>
        <fullName evidence="1">Uncharacterized protein</fullName>
    </submittedName>
</protein>
<proteinExistence type="predicted"/>
<dbReference type="AlphaFoldDB" id="A0A921I4J9"/>
<accession>A0A921I4J9</accession>
<organism evidence="1 2">
    <name type="scientific">Bacteroides xylanisolvens</name>
    <dbReference type="NCBI Taxonomy" id="371601"/>
    <lineage>
        <taxon>Bacteria</taxon>
        <taxon>Pseudomonadati</taxon>
        <taxon>Bacteroidota</taxon>
        <taxon>Bacteroidia</taxon>
        <taxon>Bacteroidales</taxon>
        <taxon>Bacteroidaceae</taxon>
        <taxon>Bacteroides</taxon>
    </lineage>
</organism>
<evidence type="ECO:0000313" key="2">
    <source>
        <dbReference type="Proteomes" id="UP000747074"/>
    </source>
</evidence>
<dbReference type="EMBL" id="DYVL01000009">
    <property type="protein sequence ID" value="HJG10383.1"/>
    <property type="molecule type" value="Genomic_DNA"/>
</dbReference>
<evidence type="ECO:0000313" key="1">
    <source>
        <dbReference type="EMBL" id="HJG10383.1"/>
    </source>
</evidence>
<comment type="caution">
    <text evidence="1">The sequence shown here is derived from an EMBL/GenBank/DDBJ whole genome shotgun (WGS) entry which is preliminary data.</text>
</comment>
<dbReference type="Proteomes" id="UP000747074">
    <property type="component" value="Unassembled WGS sequence"/>
</dbReference>
<sequence>MQRSVYILIMLLFVGNYAAWGNPVNFASTRYGLTFRSHTVNQDERTSLDLSPEESFNLKSGFSMSFDLKLFEANLTYGYVFRIILDEISSFDLVTNLNTEKLNYVLSESGRILKNCEFQCNKDSVTDRWMKIRIDVDENGIRCMVDSTMKIISHQLEGFENVKISFGKNRYSVFYTTDVPPIAIRDLRLYNNEGELIHYWRMQQHNRDEVFDLIGGKRAVVENGIWDIDGHVKWKHCISIPFSE</sequence>
<feature type="non-terminal residue" evidence="1">
    <location>
        <position position="244"/>
    </location>
</feature>
<name>A0A921I4J9_9BACE</name>